<dbReference type="EMBL" id="UZAN01071335">
    <property type="protein sequence ID" value="VDP95067.1"/>
    <property type="molecule type" value="Genomic_DNA"/>
</dbReference>
<sequence length="312" mass="35611">MFSPGVGDTAEVIFTHLPKREYLDDSNFRSDRSQTSFRPASQIIPQRRPIHAKDRRDVSRAEADRLHAARLACLLATEAAVENARQRVLEQREAKLSELRSRMQTRHQQAEARRKALEQAEKERIAQIAKRHHRATIAHPPGQYHVQSARLGFQTRSLRVPLRPHTALNIRATQSERRSVVAFGSTTPRTVCFTSRELQAMHQMNSNSVHVDQRSTLDYLSDTNSCSLSTFDSYRSRKRQNPIPGQSTGQFMLKDNPKMIRSSYSRSPQSAHYLSNVTEFNGNAIRTGPVMSRMNRISGEYGKTFLSTESFF</sequence>
<dbReference type="OrthoDB" id="6288588at2759"/>
<gene>
    <name evidence="2" type="ORF">ECPE_LOCUS17758</name>
</gene>
<protein>
    <submittedName>
        <fullName evidence="2">Uncharacterized protein</fullName>
    </submittedName>
</protein>
<proteinExistence type="predicted"/>
<evidence type="ECO:0000313" key="3">
    <source>
        <dbReference type="Proteomes" id="UP000272942"/>
    </source>
</evidence>
<evidence type="ECO:0000313" key="2">
    <source>
        <dbReference type="EMBL" id="VDP95067.1"/>
    </source>
</evidence>
<accession>A0A3P8H0S1</accession>
<reference evidence="2 3" key="1">
    <citation type="submission" date="2018-11" db="EMBL/GenBank/DDBJ databases">
        <authorList>
            <consortium name="Pathogen Informatics"/>
        </authorList>
    </citation>
    <scope>NUCLEOTIDE SEQUENCE [LARGE SCALE GENOMIC DNA]</scope>
    <source>
        <strain evidence="2 3">Egypt</strain>
    </source>
</reference>
<keyword evidence="3" id="KW-1185">Reference proteome</keyword>
<dbReference type="Proteomes" id="UP000272942">
    <property type="component" value="Unassembled WGS sequence"/>
</dbReference>
<evidence type="ECO:0000256" key="1">
    <source>
        <dbReference type="SAM" id="MobiDB-lite"/>
    </source>
</evidence>
<feature type="region of interest" description="Disordered" evidence="1">
    <location>
        <begin position="233"/>
        <end position="252"/>
    </location>
</feature>
<name>A0A3P8H0S1_9TREM</name>
<organism evidence="2 3">
    <name type="scientific">Echinostoma caproni</name>
    <dbReference type="NCBI Taxonomy" id="27848"/>
    <lineage>
        <taxon>Eukaryota</taxon>
        <taxon>Metazoa</taxon>
        <taxon>Spiralia</taxon>
        <taxon>Lophotrochozoa</taxon>
        <taxon>Platyhelminthes</taxon>
        <taxon>Trematoda</taxon>
        <taxon>Digenea</taxon>
        <taxon>Plagiorchiida</taxon>
        <taxon>Echinostomata</taxon>
        <taxon>Echinostomatoidea</taxon>
        <taxon>Echinostomatidae</taxon>
        <taxon>Echinostoma</taxon>
    </lineage>
</organism>
<dbReference type="AlphaFoldDB" id="A0A3P8H0S1"/>